<dbReference type="Pfam" id="PF14322">
    <property type="entry name" value="SusD-like_3"/>
    <property type="match status" value="1"/>
</dbReference>
<keyword evidence="10" id="KW-1185">Reference proteome</keyword>
<evidence type="ECO:0000256" key="3">
    <source>
        <dbReference type="ARBA" id="ARBA00022729"/>
    </source>
</evidence>
<evidence type="ECO:0000259" key="7">
    <source>
        <dbReference type="Pfam" id="PF07980"/>
    </source>
</evidence>
<comment type="similarity">
    <text evidence="2">Belongs to the SusD family.</text>
</comment>
<dbReference type="EMBL" id="VUOC01000004">
    <property type="protein sequence ID" value="KAA2238480.1"/>
    <property type="molecule type" value="Genomic_DNA"/>
</dbReference>
<evidence type="ECO:0000256" key="4">
    <source>
        <dbReference type="ARBA" id="ARBA00023136"/>
    </source>
</evidence>
<accession>A0A5B2VIX4</accession>
<evidence type="ECO:0000256" key="5">
    <source>
        <dbReference type="ARBA" id="ARBA00023237"/>
    </source>
</evidence>
<dbReference type="SUPFAM" id="SSF48452">
    <property type="entry name" value="TPR-like"/>
    <property type="match status" value="1"/>
</dbReference>
<dbReference type="Gene3D" id="1.25.40.390">
    <property type="match status" value="1"/>
</dbReference>
<feature type="signal peptide" evidence="6">
    <location>
        <begin position="1"/>
        <end position="20"/>
    </location>
</feature>
<gene>
    <name evidence="9" type="ORF">F0L74_19845</name>
</gene>
<comment type="subcellular location">
    <subcellularLocation>
        <location evidence="1">Cell outer membrane</location>
    </subcellularLocation>
</comment>
<evidence type="ECO:0000256" key="6">
    <source>
        <dbReference type="SAM" id="SignalP"/>
    </source>
</evidence>
<evidence type="ECO:0000259" key="8">
    <source>
        <dbReference type="Pfam" id="PF14322"/>
    </source>
</evidence>
<evidence type="ECO:0000256" key="1">
    <source>
        <dbReference type="ARBA" id="ARBA00004442"/>
    </source>
</evidence>
<dbReference type="Proteomes" id="UP000324611">
    <property type="component" value="Unassembled WGS sequence"/>
</dbReference>
<name>A0A5B2VIX4_9BACT</name>
<dbReference type="InterPro" id="IPR011990">
    <property type="entry name" value="TPR-like_helical_dom_sf"/>
</dbReference>
<comment type="caution">
    <text evidence="9">The sequence shown here is derived from an EMBL/GenBank/DDBJ whole genome shotgun (WGS) entry which is preliminary data.</text>
</comment>
<sequence>MNTNHIYRVALFILGLAALASCRPDLLKTPPTDRISSEIYWKTDADATNAATAVYTYLDGINIVFWDGLSDIGHFNTTGTEYAPVDQGVADAQNGRFADVYTNCYRGIRAANYFLDNVDKITVSNASLVNSRKGEVRTLRAYYYLRLVGWFGAVPLTTTGITIDEGVQLSRTDAGAIYDFIANELDIAAPLLPNTQADKGRITKGAALALKARAMLYAGRYAEAATAAKAVMDLNVYTLYPAYKQLFSYAAENNSEVIMDKEFAKDIYSNTIFSSMAPASLASAVPQVVPTKQMADEYEMANGKPITDPASGFDPYKPYDNRDPRLHYSIYAPGDTLVNGKVYNSTPGSGTADAIGGGNLWATTTGFNVRKYINPEDLGTPGNCGINIIVIRYPEVLLTYAEAKIEQNQLDQSVYDAINQVRQRPDVNMPPLATGLSQTQLRAAVRHERTVELAFEGLHTTDIRRWKTAETIYPGPIKGMTYVKNGVLTTVVNNSFIRSFNPQRDYLWPIPQQEIILNKNLVQNPNW</sequence>
<keyword evidence="5" id="KW-0998">Cell outer membrane</keyword>
<dbReference type="InterPro" id="IPR012944">
    <property type="entry name" value="SusD_RagB_dom"/>
</dbReference>
<feature type="domain" description="SusD-like N-terminal" evidence="8">
    <location>
        <begin position="90"/>
        <end position="216"/>
    </location>
</feature>
<keyword evidence="3 6" id="KW-0732">Signal</keyword>
<evidence type="ECO:0000256" key="2">
    <source>
        <dbReference type="ARBA" id="ARBA00006275"/>
    </source>
</evidence>
<reference evidence="9 10" key="2">
    <citation type="submission" date="2019-09" db="EMBL/GenBank/DDBJ databases">
        <authorList>
            <person name="Jin C."/>
        </authorList>
    </citation>
    <scope>NUCLEOTIDE SEQUENCE [LARGE SCALE GENOMIC DNA]</scope>
    <source>
        <strain evidence="9 10">BN140078</strain>
    </source>
</reference>
<organism evidence="9 10">
    <name type="scientific">Chitinophaga agrisoli</name>
    <dbReference type="NCBI Taxonomy" id="2607653"/>
    <lineage>
        <taxon>Bacteria</taxon>
        <taxon>Pseudomonadati</taxon>
        <taxon>Bacteroidota</taxon>
        <taxon>Chitinophagia</taxon>
        <taxon>Chitinophagales</taxon>
        <taxon>Chitinophagaceae</taxon>
        <taxon>Chitinophaga</taxon>
    </lineage>
</organism>
<dbReference type="InterPro" id="IPR033985">
    <property type="entry name" value="SusD-like_N"/>
</dbReference>
<feature type="domain" description="RagB/SusD" evidence="7">
    <location>
        <begin position="256"/>
        <end position="527"/>
    </location>
</feature>
<dbReference type="Pfam" id="PF07980">
    <property type="entry name" value="SusD_RagB"/>
    <property type="match status" value="1"/>
</dbReference>
<evidence type="ECO:0000313" key="9">
    <source>
        <dbReference type="EMBL" id="KAA2238480.1"/>
    </source>
</evidence>
<protein>
    <submittedName>
        <fullName evidence="9">RagB/SusD family nutrient uptake outer membrane protein</fullName>
    </submittedName>
</protein>
<dbReference type="GO" id="GO:0009279">
    <property type="term" value="C:cell outer membrane"/>
    <property type="evidence" value="ECO:0007669"/>
    <property type="project" value="UniProtKB-SubCell"/>
</dbReference>
<reference evidence="9 10" key="1">
    <citation type="submission" date="2019-09" db="EMBL/GenBank/DDBJ databases">
        <title>Chitinophaga ginsengihumi sp. nov., isolated from soil of ginseng rhizosphere.</title>
        <authorList>
            <person name="Lee J."/>
        </authorList>
    </citation>
    <scope>NUCLEOTIDE SEQUENCE [LARGE SCALE GENOMIC DNA]</scope>
    <source>
        <strain evidence="9 10">BN140078</strain>
    </source>
</reference>
<evidence type="ECO:0000313" key="10">
    <source>
        <dbReference type="Proteomes" id="UP000324611"/>
    </source>
</evidence>
<feature type="chain" id="PRO_5023038431" evidence="6">
    <location>
        <begin position="21"/>
        <end position="527"/>
    </location>
</feature>
<dbReference type="AlphaFoldDB" id="A0A5B2VIX4"/>
<keyword evidence="4" id="KW-0472">Membrane</keyword>
<proteinExistence type="inferred from homology"/>
<dbReference type="RefSeq" id="WP_149839660.1">
    <property type="nucleotide sequence ID" value="NZ_VUOC01000004.1"/>
</dbReference>